<dbReference type="GO" id="GO:0016301">
    <property type="term" value="F:kinase activity"/>
    <property type="evidence" value="ECO:0007669"/>
    <property type="project" value="UniProtKB-KW"/>
</dbReference>
<evidence type="ECO:0000313" key="16">
    <source>
        <dbReference type="Proteomes" id="UP000469125"/>
    </source>
</evidence>
<dbReference type="InterPro" id="IPR036388">
    <property type="entry name" value="WH-like_DNA-bd_sf"/>
</dbReference>
<dbReference type="InterPro" id="IPR007737">
    <property type="entry name" value="Mga_HTH"/>
</dbReference>
<protein>
    <recommendedName>
        <fullName evidence="10">Ascorbate-specific PTS system EIIA component</fullName>
    </recommendedName>
    <alternativeName>
        <fullName evidence="11">Ascorbate-specific phosphotransferase enzyme IIA component</fullName>
    </alternativeName>
</protein>
<evidence type="ECO:0000259" key="14">
    <source>
        <dbReference type="PROSITE" id="PS51372"/>
    </source>
</evidence>
<accession>A0A6N8FD48</accession>
<evidence type="ECO:0000259" key="12">
    <source>
        <dbReference type="PROSITE" id="PS51094"/>
    </source>
</evidence>
<dbReference type="Pfam" id="PF00359">
    <property type="entry name" value="PTS_EIIA_2"/>
    <property type="match status" value="1"/>
</dbReference>
<dbReference type="SUPFAM" id="SSF52794">
    <property type="entry name" value="PTS system IIB component-like"/>
    <property type="match status" value="1"/>
</dbReference>
<evidence type="ECO:0000256" key="3">
    <source>
        <dbReference type="ARBA" id="ARBA00022490"/>
    </source>
</evidence>
<dbReference type="AlphaFoldDB" id="A0A6N8FD48"/>
<feature type="domain" description="PTS EIIB type-2" evidence="13">
    <location>
        <begin position="394"/>
        <end position="480"/>
    </location>
</feature>
<evidence type="ECO:0000256" key="7">
    <source>
        <dbReference type="ARBA" id="ARBA00022777"/>
    </source>
</evidence>
<feature type="domain" description="PTS EIIA type-2" evidence="12">
    <location>
        <begin position="530"/>
        <end position="670"/>
    </location>
</feature>
<dbReference type="GO" id="GO:0009401">
    <property type="term" value="P:phosphoenolpyruvate-dependent sugar phosphotransferase system"/>
    <property type="evidence" value="ECO:0007669"/>
    <property type="project" value="UniProtKB-KW"/>
</dbReference>
<dbReference type="InterPro" id="IPR013011">
    <property type="entry name" value="PTS_EIIB_2"/>
</dbReference>
<keyword evidence="5" id="KW-0808">Transferase</keyword>
<evidence type="ECO:0000256" key="1">
    <source>
        <dbReference type="ARBA" id="ARBA00004496"/>
    </source>
</evidence>
<dbReference type="GO" id="GO:0008982">
    <property type="term" value="F:protein-N(PI)-phosphohistidine-sugar phosphotransferase activity"/>
    <property type="evidence" value="ECO:0007669"/>
    <property type="project" value="InterPro"/>
</dbReference>
<dbReference type="InterPro" id="IPR011608">
    <property type="entry name" value="PRD"/>
</dbReference>
<evidence type="ECO:0000256" key="5">
    <source>
        <dbReference type="ARBA" id="ARBA00022679"/>
    </source>
</evidence>
<evidence type="ECO:0000313" key="15">
    <source>
        <dbReference type="EMBL" id="MUK87463.1"/>
    </source>
</evidence>
<evidence type="ECO:0000256" key="8">
    <source>
        <dbReference type="ARBA" id="ARBA00023159"/>
    </source>
</evidence>
<dbReference type="SUPFAM" id="SSF55804">
    <property type="entry name" value="Phoshotransferase/anion transport protein"/>
    <property type="match status" value="1"/>
</dbReference>
<dbReference type="PROSITE" id="PS51099">
    <property type="entry name" value="PTS_EIIB_TYPE_2"/>
    <property type="match status" value="1"/>
</dbReference>
<keyword evidence="6" id="KW-0598">Phosphotransferase system</keyword>
<dbReference type="Gene3D" id="1.10.1790.10">
    <property type="entry name" value="PRD domain"/>
    <property type="match status" value="1"/>
</dbReference>
<dbReference type="Gene3D" id="1.10.10.10">
    <property type="entry name" value="Winged helix-like DNA-binding domain superfamily/Winged helix DNA-binding domain"/>
    <property type="match status" value="1"/>
</dbReference>
<dbReference type="Pfam" id="PF00874">
    <property type="entry name" value="PRD"/>
    <property type="match status" value="1"/>
</dbReference>
<dbReference type="InterPro" id="IPR051351">
    <property type="entry name" value="Ascorbate-PTS_EIIA_comp"/>
</dbReference>
<keyword evidence="2" id="KW-0813">Transport</keyword>
<dbReference type="InterPro" id="IPR016152">
    <property type="entry name" value="PTrfase/Anion_transptr"/>
</dbReference>
<comment type="caution">
    <text evidence="15">The sequence shown here is derived from an EMBL/GenBank/DDBJ whole genome shotgun (WGS) entry which is preliminary data.</text>
</comment>
<evidence type="ECO:0000256" key="2">
    <source>
        <dbReference type="ARBA" id="ARBA00022448"/>
    </source>
</evidence>
<sequence>MSITARDNLIKYLIRKKKVSLNDLMLKFGMSKVVTIDLINEINKSFKSDIIFSNQQGIYMTEQSKMICYNQIFRGKAPLFDCFESDERYVLIIIKLLVDQEFSSLQKLADFCLVSRNTILNDMKVIKKILGLKGLSVSYSRKEGYLISGSEFNIRNKLVTMVKQLLNMPAGKIILNEKQMVNGEEIFRLRKRLEKVESRIGITLTDEQLEDLPYILQFIIKRASHFQQNWTFQIAKYDIQNTIEFPEIKGMFWDYNSLKESDLLYLSLQILSSNMVESAFRISEGDEISLATDQFMDHIEAYLAIQFTQKNDLKEKLILHVGPAIYRSLIGFKINNPLVDEFIEQYEDIYNIVLKAVEPYEKIIQSKLSQEEVVYLSMIVLSWVLKTEEAESLFKAVVLCQSGTSVSKLLLSSLKQMFKEIDFVGAFAVRQYCEFEEVDFVFTTVPIETQKPTFLVPSLLDKDSRKTLIQQVYQEIQGNNKRITQKLLSSIEEFIPRENLKKVSDRITDIFQHQFRKPSISDLEKETDQFIFTHEHISIFTRLIEWDDLVDYALEPLLRRGSITEQYVKVVKDIFYSKYDNMLIARDVYLPHASPEYGVNQMDFQIIILKQPIHMPNGDDLKVVVTLAPDVDNKHVSTLIKLNTLFNDDNVFAQIYQEKDIGAIQAVLNN</sequence>
<dbReference type="RefSeq" id="WP_155667178.1">
    <property type="nucleotide sequence ID" value="NZ_WOCA01000002.1"/>
</dbReference>
<keyword evidence="4" id="KW-0597">Phosphoprotein</keyword>
<dbReference type="InterPro" id="IPR002178">
    <property type="entry name" value="PTS_EIIA_type-2_dom"/>
</dbReference>
<keyword evidence="8" id="KW-0010">Activator</keyword>
<dbReference type="PROSITE" id="PS51372">
    <property type="entry name" value="PRD_2"/>
    <property type="match status" value="1"/>
</dbReference>
<dbReference type="InterPro" id="IPR036634">
    <property type="entry name" value="PRD_sf"/>
</dbReference>
<keyword evidence="3" id="KW-0963">Cytoplasm</keyword>
<evidence type="ECO:0000256" key="11">
    <source>
        <dbReference type="ARBA" id="ARBA00042072"/>
    </source>
</evidence>
<keyword evidence="16" id="KW-1185">Reference proteome</keyword>
<dbReference type="Pfam" id="PF05043">
    <property type="entry name" value="Mga"/>
    <property type="match status" value="1"/>
</dbReference>
<evidence type="ECO:0000259" key="13">
    <source>
        <dbReference type="PROSITE" id="PS51099"/>
    </source>
</evidence>
<comment type="function">
    <text evidence="9">The phosphoenolpyruvate-dependent sugar phosphotransferase system (sugar PTS), a major carbohydrate active transport system, catalyzes the phosphorylation of incoming sugar substrates concomitantly with their translocation across the cell membrane. The enzyme II UlaABC PTS system is involved in ascorbate transport.</text>
</comment>
<dbReference type="InterPro" id="IPR036095">
    <property type="entry name" value="PTS_EIIB-like_sf"/>
</dbReference>
<dbReference type="PANTHER" id="PTHR36203">
    <property type="entry name" value="ASCORBATE-SPECIFIC PTS SYSTEM EIIA COMPONENT"/>
    <property type="match status" value="1"/>
</dbReference>
<organism evidence="15 16">
    <name type="scientific">Ornithinibacillus caprae</name>
    <dbReference type="NCBI Taxonomy" id="2678566"/>
    <lineage>
        <taxon>Bacteria</taxon>
        <taxon>Bacillati</taxon>
        <taxon>Bacillota</taxon>
        <taxon>Bacilli</taxon>
        <taxon>Bacillales</taxon>
        <taxon>Bacillaceae</taxon>
        <taxon>Ornithinibacillus</taxon>
    </lineage>
</organism>
<dbReference type="Gene3D" id="3.40.50.2300">
    <property type="match status" value="1"/>
</dbReference>
<reference evidence="15 16" key="1">
    <citation type="submission" date="2019-11" db="EMBL/GenBank/DDBJ databases">
        <authorList>
            <person name="Li X."/>
        </authorList>
    </citation>
    <scope>NUCLEOTIDE SEQUENCE [LARGE SCALE GENOMIC DNA]</scope>
    <source>
        <strain evidence="15 16">L9</strain>
    </source>
</reference>
<name>A0A6N8FD48_9BACI</name>
<dbReference type="Gene3D" id="3.40.930.10">
    <property type="entry name" value="Mannitol-specific EII, Chain A"/>
    <property type="match status" value="1"/>
</dbReference>
<dbReference type="EMBL" id="WOCA01000002">
    <property type="protein sequence ID" value="MUK87463.1"/>
    <property type="molecule type" value="Genomic_DNA"/>
</dbReference>
<evidence type="ECO:0000256" key="9">
    <source>
        <dbReference type="ARBA" id="ARBA00037387"/>
    </source>
</evidence>
<dbReference type="GO" id="GO:0005737">
    <property type="term" value="C:cytoplasm"/>
    <property type="evidence" value="ECO:0007669"/>
    <property type="project" value="UniProtKB-SubCell"/>
</dbReference>
<keyword evidence="7" id="KW-0418">Kinase</keyword>
<proteinExistence type="predicted"/>
<evidence type="ECO:0000256" key="6">
    <source>
        <dbReference type="ARBA" id="ARBA00022683"/>
    </source>
</evidence>
<dbReference type="PANTHER" id="PTHR36203:SF1">
    <property type="entry name" value="ASCORBATE-SPECIFIC PTS SYSTEM EIIA COMPONENT"/>
    <property type="match status" value="1"/>
</dbReference>
<gene>
    <name evidence="15" type="ORF">GMD78_03495</name>
</gene>
<evidence type="ECO:0000256" key="4">
    <source>
        <dbReference type="ARBA" id="ARBA00022553"/>
    </source>
</evidence>
<evidence type="ECO:0000256" key="10">
    <source>
        <dbReference type="ARBA" id="ARBA00041175"/>
    </source>
</evidence>
<dbReference type="GO" id="GO:0006355">
    <property type="term" value="P:regulation of DNA-templated transcription"/>
    <property type="evidence" value="ECO:0007669"/>
    <property type="project" value="InterPro"/>
</dbReference>
<dbReference type="Proteomes" id="UP000469125">
    <property type="component" value="Unassembled WGS sequence"/>
</dbReference>
<feature type="domain" description="PRD" evidence="14">
    <location>
        <begin position="283"/>
        <end position="390"/>
    </location>
</feature>
<dbReference type="PROSITE" id="PS51094">
    <property type="entry name" value="PTS_EIIA_TYPE_2"/>
    <property type="match status" value="1"/>
</dbReference>
<comment type="subcellular location">
    <subcellularLocation>
        <location evidence="1">Cytoplasm</location>
    </subcellularLocation>
</comment>
<dbReference type="SUPFAM" id="SSF63520">
    <property type="entry name" value="PTS-regulatory domain, PRD"/>
    <property type="match status" value="1"/>
</dbReference>